<dbReference type="Gene3D" id="3.60.21.10">
    <property type="match status" value="1"/>
</dbReference>
<dbReference type="GO" id="GO:0005737">
    <property type="term" value="C:cytoplasm"/>
    <property type="evidence" value="ECO:0007669"/>
    <property type="project" value="TreeGrafter"/>
</dbReference>
<evidence type="ECO:0000259" key="2">
    <source>
        <dbReference type="SMART" id="SM00156"/>
    </source>
</evidence>
<protein>
    <submittedName>
        <fullName evidence="3">SER_THR_PHOSPHATASE domain-containing protein</fullName>
    </submittedName>
</protein>
<feature type="region of interest" description="Disordered" evidence="1">
    <location>
        <begin position="108"/>
        <end position="134"/>
    </location>
</feature>
<dbReference type="SUPFAM" id="SSF56300">
    <property type="entry name" value="Metallo-dependent phosphatases"/>
    <property type="match status" value="1"/>
</dbReference>
<feature type="domain" description="Serine/threonine specific protein phosphatases" evidence="2">
    <location>
        <begin position="1"/>
        <end position="108"/>
    </location>
</feature>
<evidence type="ECO:0000313" key="3">
    <source>
        <dbReference type="EnsemblMetazoa" id="CJA07173.1"/>
    </source>
</evidence>
<organism evidence="3 4">
    <name type="scientific">Caenorhabditis japonica</name>
    <dbReference type="NCBI Taxonomy" id="281687"/>
    <lineage>
        <taxon>Eukaryota</taxon>
        <taxon>Metazoa</taxon>
        <taxon>Ecdysozoa</taxon>
        <taxon>Nematoda</taxon>
        <taxon>Chromadorea</taxon>
        <taxon>Rhabditida</taxon>
        <taxon>Rhabditina</taxon>
        <taxon>Rhabditomorpha</taxon>
        <taxon>Rhabditoidea</taxon>
        <taxon>Rhabditidae</taxon>
        <taxon>Peloderinae</taxon>
        <taxon>Caenorhabditis</taxon>
    </lineage>
</organism>
<dbReference type="InterPro" id="IPR006186">
    <property type="entry name" value="Ser/Thr-sp_prot-phosphatase"/>
</dbReference>
<accession>A0A8R1HTP4</accession>
<dbReference type="SMART" id="SM00156">
    <property type="entry name" value="PP2Ac"/>
    <property type="match status" value="1"/>
</dbReference>
<dbReference type="GO" id="GO:0004722">
    <property type="term" value="F:protein serine/threonine phosphatase activity"/>
    <property type="evidence" value="ECO:0007669"/>
    <property type="project" value="TreeGrafter"/>
</dbReference>
<dbReference type="PANTHER" id="PTHR11668">
    <property type="entry name" value="SERINE/THREONINE PROTEIN PHOSPHATASE"/>
    <property type="match status" value="1"/>
</dbReference>
<name>A0A8R1HTP4_CAEJA</name>
<reference evidence="3" key="2">
    <citation type="submission" date="2022-06" db="UniProtKB">
        <authorList>
            <consortium name="EnsemblMetazoa"/>
        </authorList>
    </citation>
    <scope>IDENTIFICATION</scope>
    <source>
        <strain evidence="3">DF5081</strain>
    </source>
</reference>
<dbReference type="AlphaFoldDB" id="A0A8R1HTP4"/>
<dbReference type="EnsemblMetazoa" id="CJA07173.1">
    <property type="protein sequence ID" value="CJA07173.1"/>
    <property type="gene ID" value="WBGene00126377"/>
</dbReference>
<dbReference type="InterPro" id="IPR050341">
    <property type="entry name" value="PP1_catalytic_subunit"/>
</dbReference>
<sequence>MAKKDPLACDLLWADPDKDAKSFEPNKIRAISYIFGPNQVDEFCKNNNIDLIIRAHQVVEYGYAFFADRRLITVFSASRYQAELANYAAVVVVSKHLELSFTQLKPEEFEQARDREDNRRGEAEKEQTTANLDK</sequence>
<evidence type="ECO:0000313" key="4">
    <source>
        <dbReference type="Proteomes" id="UP000005237"/>
    </source>
</evidence>
<dbReference type="Proteomes" id="UP000005237">
    <property type="component" value="Unassembled WGS sequence"/>
</dbReference>
<reference evidence="4" key="1">
    <citation type="submission" date="2010-08" db="EMBL/GenBank/DDBJ databases">
        <authorList>
            <consortium name="Caenorhabditis japonica Sequencing Consortium"/>
            <person name="Wilson R.K."/>
        </authorList>
    </citation>
    <scope>NUCLEOTIDE SEQUENCE [LARGE SCALE GENOMIC DNA]</scope>
    <source>
        <strain evidence="4">DF5081</strain>
    </source>
</reference>
<dbReference type="PRINTS" id="PR00114">
    <property type="entry name" value="STPHPHTASE"/>
</dbReference>
<evidence type="ECO:0000256" key="1">
    <source>
        <dbReference type="SAM" id="MobiDB-lite"/>
    </source>
</evidence>
<dbReference type="Pfam" id="PF00149">
    <property type="entry name" value="Metallophos"/>
    <property type="match status" value="1"/>
</dbReference>
<dbReference type="PANTHER" id="PTHR11668:SF491">
    <property type="entry name" value="SERINE_THREONINE-PROTEIN PHOSPHATASE"/>
    <property type="match status" value="1"/>
</dbReference>
<dbReference type="InterPro" id="IPR004843">
    <property type="entry name" value="Calcineurin-like_PHP"/>
</dbReference>
<dbReference type="InterPro" id="IPR029052">
    <property type="entry name" value="Metallo-depent_PP-like"/>
</dbReference>
<keyword evidence="4" id="KW-1185">Reference proteome</keyword>
<dbReference type="GO" id="GO:0005634">
    <property type="term" value="C:nucleus"/>
    <property type="evidence" value="ECO:0007669"/>
    <property type="project" value="TreeGrafter"/>
</dbReference>
<proteinExistence type="predicted"/>